<feature type="transmembrane region" description="Helical" evidence="1">
    <location>
        <begin position="71"/>
        <end position="89"/>
    </location>
</feature>
<feature type="transmembrane region" description="Helical" evidence="1">
    <location>
        <begin position="9"/>
        <end position="26"/>
    </location>
</feature>
<organism evidence="2 3">
    <name type="scientific">Methanococcus vannielii (strain ATCC 35089 / DSM 1224 / JCM 13029 / OCM 148 / SB)</name>
    <dbReference type="NCBI Taxonomy" id="406327"/>
    <lineage>
        <taxon>Archaea</taxon>
        <taxon>Methanobacteriati</taxon>
        <taxon>Methanobacteriota</taxon>
        <taxon>Methanomada group</taxon>
        <taxon>Methanococci</taxon>
        <taxon>Methanococcales</taxon>
        <taxon>Methanococcaceae</taxon>
        <taxon>Methanococcus</taxon>
    </lineage>
</organism>
<reference evidence="2" key="1">
    <citation type="submission" date="2007-06" db="EMBL/GenBank/DDBJ databases">
        <title>Complete sequence of Methanococcus vannielii SB.</title>
        <authorList>
            <consortium name="US DOE Joint Genome Institute"/>
            <person name="Copeland A."/>
            <person name="Lucas S."/>
            <person name="Lapidus A."/>
            <person name="Barry K."/>
            <person name="Glavina del Rio T."/>
            <person name="Dalin E."/>
            <person name="Tice H."/>
            <person name="Pitluck S."/>
            <person name="Chain P."/>
            <person name="Malfatti S."/>
            <person name="Shin M."/>
            <person name="Vergez L."/>
            <person name="Schmutz J."/>
            <person name="Larimer F."/>
            <person name="Land M."/>
            <person name="Hauser L."/>
            <person name="Kyrpides N."/>
            <person name="Anderson I."/>
            <person name="Sieprawska-Lupa M."/>
            <person name="Whitman W.B."/>
            <person name="Richardson P."/>
        </authorList>
    </citation>
    <scope>NUCLEOTIDE SEQUENCE [LARGE SCALE GENOMIC DNA]</scope>
    <source>
        <strain evidence="2">SB</strain>
    </source>
</reference>
<dbReference type="STRING" id="406327.Mevan_0321"/>
<dbReference type="EMBL" id="CP000742">
    <property type="protein sequence ID" value="ABR54230.1"/>
    <property type="molecule type" value="Genomic_DNA"/>
</dbReference>
<accession>A6UP08</accession>
<keyword evidence="3" id="KW-1185">Reference proteome</keyword>
<dbReference type="OrthoDB" id="112348at2157"/>
<dbReference type="eggNOG" id="arCOG05110">
    <property type="taxonomic scope" value="Archaea"/>
</dbReference>
<evidence type="ECO:0000256" key="1">
    <source>
        <dbReference type="SAM" id="Phobius"/>
    </source>
</evidence>
<feature type="transmembrane region" description="Helical" evidence="1">
    <location>
        <begin position="101"/>
        <end position="121"/>
    </location>
</feature>
<keyword evidence="1" id="KW-0472">Membrane</keyword>
<evidence type="ECO:0008006" key="4">
    <source>
        <dbReference type="Google" id="ProtNLM"/>
    </source>
</evidence>
<keyword evidence="1" id="KW-1133">Transmembrane helix</keyword>
<proteinExistence type="predicted"/>
<gene>
    <name evidence="2" type="ordered locus">Mevan_0321</name>
</gene>
<name>A6UP08_METVS</name>
<dbReference type="AlphaFoldDB" id="A6UP08"/>
<evidence type="ECO:0000313" key="2">
    <source>
        <dbReference type="EMBL" id="ABR54230.1"/>
    </source>
</evidence>
<evidence type="ECO:0000313" key="3">
    <source>
        <dbReference type="Proteomes" id="UP000001107"/>
    </source>
</evidence>
<feature type="transmembrane region" description="Helical" evidence="1">
    <location>
        <begin position="32"/>
        <end position="50"/>
    </location>
</feature>
<dbReference type="KEGG" id="mvn:Mevan_0321"/>
<dbReference type="HOGENOM" id="CLU_155671_0_0_2"/>
<dbReference type="Proteomes" id="UP000001107">
    <property type="component" value="Chromosome"/>
</dbReference>
<dbReference type="GeneID" id="5325967"/>
<sequence>MESKYKTRLILGFLTMLFGIFLEYMFEIDKLITIVLINLGAILVVYNLYYHIKYREIPSKDERIRKTANAGLAYSWVTTFLIITLIFWIDYFKWLEITIQQVIGLIYFVMIISALLFQTYFKKMGDIE</sequence>
<dbReference type="RefSeq" id="WP_011972133.1">
    <property type="nucleotide sequence ID" value="NC_009634.1"/>
</dbReference>
<keyword evidence="1" id="KW-0812">Transmembrane</keyword>
<protein>
    <recommendedName>
        <fullName evidence="4">DUF2178 domain-containing protein</fullName>
    </recommendedName>
</protein>